<evidence type="ECO:0000256" key="14">
    <source>
        <dbReference type="ARBA" id="ARBA00042163"/>
    </source>
</evidence>
<dbReference type="PIRSF" id="PIRSF000239">
    <property type="entry name" value="AHPC"/>
    <property type="match status" value="1"/>
</dbReference>
<dbReference type="Pfam" id="PF00578">
    <property type="entry name" value="AhpC-TSA"/>
    <property type="match status" value="1"/>
</dbReference>
<dbReference type="AlphaFoldDB" id="A0A151Z2J6"/>
<dbReference type="GO" id="GO:0034599">
    <property type="term" value="P:cellular response to oxidative stress"/>
    <property type="evidence" value="ECO:0007669"/>
    <property type="project" value="TreeGrafter"/>
</dbReference>
<comment type="caution">
    <text evidence="19">The sequence shown here is derived from an EMBL/GenBank/DDBJ whole genome shotgun (WGS) entry which is preliminary data.</text>
</comment>
<dbReference type="Gene3D" id="3.40.30.10">
    <property type="entry name" value="Glutaredoxin"/>
    <property type="match status" value="1"/>
</dbReference>
<comment type="similarity">
    <text evidence="13">Belongs to the peroxiredoxin family. BCP/PrxQ subfamily.</text>
</comment>
<evidence type="ECO:0000256" key="9">
    <source>
        <dbReference type="ARBA" id="ARBA00023078"/>
    </source>
</evidence>
<dbReference type="EC" id="1.11.1.24" evidence="2"/>
<dbReference type="GO" id="GO:0008379">
    <property type="term" value="F:thioredoxin peroxidase activity"/>
    <property type="evidence" value="ECO:0007669"/>
    <property type="project" value="TreeGrafter"/>
</dbReference>
<dbReference type="InterPro" id="IPR050924">
    <property type="entry name" value="Peroxiredoxin_BCP/PrxQ"/>
</dbReference>
<gene>
    <name evidence="19" type="ORF">DLAC_11390</name>
</gene>
<dbReference type="InterPro" id="IPR013766">
    <property type="entry name" value="Thioredoxin_domain"/>
</dbReference>
<accession>A0A151Z2J6</accession>
<dbReference type="PANTHER" id="PTHR42801:SF4">
    <property type="entry name" value="AHPC_TSA FAMILY PROTEIN"/>
    <property type="match status" value="1"/>
</dbReference>
<keyword evidence="5" id="KW-0934">Plastid</keyword>
<keyword evidence="8" id="KW-0560">Oxidoreductase</keyword>
<comment type="subunit">
    <text evidence="1">Monomer.</text>
</comment>
<dbReference type="InterPro" id="IPR036249">
    <property type="entry name" value="Thioredoxin-like_sf"/>
</dbReference>
<protein>
    <recommendedName>
        <fullName evidence="2">thioredoxin-dependent peroxiredoxin</fullName>
        <ecNumber evidence="2">1.11.1.24</ecNumber>
    </recommendedName>
    <alternativeName>
        <fullName evidence="12">Thioredoxin peroxidase</fullName>
    </alternativeName>
    <alternativeName>
        <fullName evidence="14">Thioredoxin-dependent peroxiredoxin Q</fullName>
    </alternativeName>
</protein>
<evidence type="ECO:0000256" key="5">
    <source>
        <dbReference type="ARBA" id="ARBA00022640"/>
    </source>
</evidence>
<proteinExistence type="inferred from homology"/>
<dbReference type="OrthoDB" id="16422at2759"/>
<dbReference type="EMBL" id="LODT01000052">
    <property type="protein sequence ID" value="KYQ88182.1"/>
    <property type="molecule type" value="Genomic_DNA"/>
</dbReference>
<evidence type="ECO:0000256" key="3">
    <source>
        <dbReference type="ARBA" id="ARBA00022528"/>
    </source>
</evidence>
<evidence type="ECO:0000256" key="15">
    <source>
        <dbReference type="ARBA" id="ARBA00046272"/>
    </source>
</evidence>
<dbReference type="InParanoid" id="A0A151Z2J6"/>
<evidence type="ECO:0000256" key="11">
    <source>
        <dbReference type="ARBA" id="ARBA00023284"/>
    </source>
</evidence>
<evidence type="ECO:0000256" key="17">
    <source>
        <dbReference type="PIRSR" id="PIRSR000239-1"/>
    </source>
</evidence>
<name>A0A151Z2J6_TIELA</name>
<keyword evidence="20" id="KW-1185">Reference proteome</keyword>
<dbReference type="OMA" id="MNTHADR"/>
<dbReference type="Proteomes" id="UP000076078">
    <property type="component" value="Unassembled WGS sequence"/>
</dbReference>
<keyword evidence="7" id="KW-0809">Transit peptide</keyword>
<evidence type="ECO:0000256" key="13">
    <source>
        <dbReference type="ARBA" id="ARBA00038489"/>
    </source>
</evidence>
<evidence type="ECO:0000313" key="19">
    <source>
        <dbReference type="EMBL" id="KYQ88182.1"/>
    </source>
</evidence>
<evidence type="ECO:0000256" key="2">
    <source>
        <dbReference type="ARBA" id="ARBA00013017"/>
    </source>
</evidence>
<evidence type="ECO:0000256" key="12">
    <source>
        <dbReference type="ARBA" id="ARBA00032824"/>
    </source>
</evidence>
<keyword evidence="6" id="KW-0049">Antioxidant</keyword>
<keyword evidence="10" id="KW-1015">Disulfide bond</keyword>
<evidence type="ECO:0000313" key="20">
    <source>
        <dbReference type="Proteomes" id="UP000076078"/>
    </source>
</evidence>
<comment type="subcellular location">
    <subcellularLocation>
        <location evidence="15">Plastid</location>
        <location evidence="15">Chloroplast thylakoid</location>
    </subcellularLocation>
</comment>
<evidence type="ECO:0000256" key="6">
    <source>
        <dbReference type="ARBA" id="ARBA00022862"/>
    </source>
</evidence>
<dbReference type="GO" id="GO:0005737">
    <property type="term" value="C:cytoplasm"/>
    <property type="evidence" value="ECO:0007669"/>
    <property type="project" value="TreeGrafter"/>
</dbReference>
<evidence type="ECO:0000259" key="18">
    <source>
        <dbReference type="PROSITE" id="PS51352"/>
    </source>
</evidence>
<feature type="active site" description="Cysteine sulfenic acid (-SOH) intermediate; for peroxidase activity" evidence="17">
    <location>
        <position position="46"/>
    </location>
</feature>
<organism evidence="19 20">
    <name type="scientific">Tieghemostelium lacteum</name>
    <name type="common">Slime mold</name>
    <name type="synonym">Dictyostelium lacteum</name>
    <dbReference type="NCBI Taxonomy" id="361077"/>
    <lineage>
        <taxon>Eukaryota</taxon>
        <taxon>Amoebozoa</taxon>
        <taxon>Evosea</taxon>
        <taxon>Eumycetozoa</taxon>
        <taxon>Dictyostelia</taxon>
        <taxon>Dictyosteliales</taxon>
        <taxon>Raperosteliaceae</taxon>
        <taxon>Tieghemostelium</taxon>
    </lineage>
</organism>
<evidence type="ECO:0000256" key="7">
    <source>
        <dbReference type="ARBA" id="ARBA00022946"/>
    </source>
</evidence>
<evidence type="ECO:0000256" key="16">
    <source>
        <dbReference type="ARBA" id="ARBA00049091"/>
    </source>
</evidence>
<evidence type="ECO:0000256" key="8">
    <source>
        <dbReference type="ARBA" id="ARBA00023002"/>
    </source>
</evidence>
<keyword evidence="3" id="KW-0150">Chloroplast</keyword>
<evidence type="ECO:0000256" key="10">
    <source>
        <dbReference type="ARBA" id="ARBA00023157"/>
    </source>
</evidence>
<keyword evidence="9" id="KW-0793">Thylakoid</keyword>
<feature type="domain" description="Thioredoxin" evidence="18">
    <location>
        <begin position="4"/>
        <end position="152"/>
    </location>
</feature>
<dbReference type="FunCoup" id="A0A151Z2J6">
    <property type="interactions" value="24"/>
</dbReference>
<sequence length="154" mass="17227">MTKLKVGEEAPDFVAKDSNGKDRSLKEFAGKILILYFYPKDDTPGCTKEACSFRDQYEQFIKAGAEVVGVSSDSEESHQKFISKYKLPFTLLTDPKGELAKTYGVGKELLFIPGRTTFVIDREQKVQLVHSGMMNAEAHITESLKIIENLSAQK</sequence>
<dbReference type="GO" id="GO:0045454">
    <property type="term" value="P:cell redox homeostasis"/>
    <property type="evidence" value="ECO:0007669"/>
    <property type="project" value="TreeGrafter"/>
</dbReference>
<dbReference type="FunFam" id="3.40.30.10:FF:000122">
    <property type="entry name" value="Peroxiredoxin Q chloroplastic"/>
    <property type="match status" value="1"/>
</dbReference>
<comment type="catalytic activity">
    <reaction evidence="16">
        <text>a hydroperoxide + [thioredoxin]-dithiol = an alcohol + [thioredoxin]-disulfide + H2O</text>
        <dbReference type="Rhea" id="RHEA:62620"/>
        <dbReference type="Rhea" id="RHEA-COMP:10698"/>
        <dbReference type="Rhea" id="RHEA-COMP:10700"/>
        <dbReference type="ChEBI" id="CHEBI:15377"/>
        <dbReference type="ChEBI" id="CHEBI:29950"/>
        <dbReference type="ChEBI" id="CHEBI:30879"/>
        <dbReference type="ChEBI" id="CHEBI:35924"/>
        <dbReference type="ChEBI" id="CHEBI:50058"/>
        <dbReference type="EC" id="1.11.1.24"/>
    </reaction>
</comment>
<keyword evidence="11" id="KW-0676">Redox-active center</keyword>
<evidence type="ECO:0000256" key="4">
    <source>
        <dbReference type="ARBA" id="ARBA00022559"/>
    </source>
</evidence>
<dbReference type="PROSITE" id="PS51352">
    <property type="entry name" value="THIOREDOXIN_2"/>
    <property type="match status" value="1"/>
</dbReference>
<dbReference type="CDD" id="cd03017">
    <property type="entry name" value="PRX_BCP"/>
    <property type="match status" value="1"/>
</dbReference>
<dbReference type="InterPro" id="IPR000866">
    <property type="entry name" value="AhpC/TSA"/>
</dbReference>
<dbReference type="SUPFAM" id="SSF52833">
    <property type="entry name" value="Thioredoxin-like"/>
    <property type="match status" value="1"/>
</dbReference>
<reference evidence="19 20" key="1">
    <citation type="submission" date="2015-12" db="EMBL/GenBank/DDBJ databases">
        <title>Dictyostelia acquired genes for synthesis and detection of signals that induce cell-type specialization by lateral gene transfer from prokaryotes.</title>
        <authorList>
            <person name="Gloeckner G."/>
            <person name="Schaap P."/>
        </authorList>
    </citation>
    <scope>NUCLEOTIDE SEQUENCE [LARGE SCALE GENOMIC DNA]</scope>
    <source>
        <strain evidence="19 20">TK</strain>
    </source>
</reference>
<dbReference type="PANTHER" id="PTHR42801">
    <property type="entry name" value="THIOREDOXIN-DEPENDENT PEROXIDE REDUCTASE"/>
    <property type="match status" value="1"/>
</dbReference>
<evidence type="ECO:0000256" key="1">
    <source>
        <dbReference type="ARBA" id="ARBA00011245"/>
    </source>
</evidence>
<dbReference type="InterPro" id="IPR024706">
    <property type="entry name" value="Peroxiredoxin_AhpC-typ"/>
</dbReference>
<keyword evidence="4" id="KW-0575">Peroxidase</keyword>